<feature type="transmembrane region" description="Helical" evidence="6">
    <location>
        <begin position="71"/>
        <end position="94"/>
    </location>
</feature>
<comment type="similarity">
    <text evidence="2">Belongs to the FUN14 family.</text>
</comment>
<protein>
    <recommendedName>
        <fullName evidence="8">FUN14 family protein</fullName>
    </recommendedName>
</protein>
<feature type="transmembrane region" description="Helical" evidence="6">
    <location>
        <begin position="6"/>
        <end position="24"/>
    </location>
</feature>
<accession>A0A7C5X201</accession>
<dbReference type="GO" id="GO:0016020">
    <property type="term" value="C:membrane"/>
    <property type="evidence" value="ECO:0007669"/>
    <property type="project" value="UniProtKB-SubCell"/>
</dbReference>
<dbReference type="AlphaFoldDB" id="A0A7C5X201"/>
<evidence type="ECO:0000256" key="4">
    <source>
        <dbReference type="ARBA" id="ARBA00022989"/>
    </source>
</evidence>
<gene>
    <name evidence="7" type="ORF">ENN04_08730</name>
</gene>
<keyword evidence="4 6" id="KW-1133">Transmembrane helix</keyword>
<evidence type="ECO:0000256" key="2">
    <source>
        <dbReference type="ARBA" id="ARBA00009160"/>
    </source>
</evidence>
<organism evidence="7">
    <name type="scientific">Thermocrinis ruber</name>
    <dbReference type="NCBI Taxonomy" id="75906"/>
    <lineage>
        <taxon>Bacteria</taxon>
        <taxon>Pseudomonadati</taxon>
        <taxon>Aquificota</taxon>
        <taxon>Aquificia</taxon>
        <taxon>Aquificales</taxon>
        <taxon>Aquificaceae</taxon>
        <taxon>Thermocrinis</taxon>
    </lineage>
</organism>
<dbReference type="EMBL" id="DSAC01000110">
    <property type="protein sequence ID" value="HHO74693.1"/>
    <property type="molecule type" value="Genomic_DNA"/>
</dbReference>
<evidence type="ECO:0000256" key="6">
    <source>
        <dbReference type="SAM" id="Phobius"/>
    </source>
</evidence>
<feature type="transmembrane region" description="Helical" evidence="6">
    <location>
        <begin position="31"/>
        <end position="51"/>
    </location>
</feature>
<comment type="caution">
    <text evidence="7">The sequence shown here is derived from an EMBL/GenBank/DDBJ whole genome shotgun (WGS) entry which is preliminary data.</text>
</comment>
<keyword evidence="3 6" id="KW-0812">Transmembrane</keyword>
<name>A0A7C5X201_9AQUI</name>
<evidence type="ECO:0000313" key="7">
    <source>
        <dbReference type="EMBL" id="HHO74693.1"/>
    </source>
</evidence>
<evidence type="ECO:0000256" key="1">
    <source>
        <dbReference type="ARBA" id="ARBA00004370"/>
    </source>
</evidence>
<reference evidence="7" key="1">
    <citation type="journal article" date="2020" name="mSystems">
        <title>Genome- and Community-Level Interaction Insights into Carbon Utilization and Element Cycling Functions of Hydrothermarchaeota in Hydrothermal Sediment.</title>
        <authorList>
            <person name="Zhou Z."/>
            <person name="Liu Y."/>
            <person name="Xu W."/>
            <person name="Pan J."/>
            <person name="Luo Z.H."/>
            <person name="Li M."/>
        </authorList>
    </citation>
    <scope>NUCLEOTIDE SEQUENCE [LARGE SCALE GENOMIC DNA]</scope>
    <source>
        <strain evidence="7">SpSt-114</strain>
    </source>
</reference>
<evidence type="ECO:0000256" key="3">
    <source>
        <dbReference type="ARBA" id="ARBA00022692"/>
    </source>
</evidence>
<proteinExistence type="inferred from homology"/>
<dbReference type="Pfam" id="PF04930">
    <property type="entry name" value="FUN14"/>
    <property type="match status" value="1"/>
</dbReference>
<sequence>MNWESLLTDLGYAGFAGFVVGFAVKKLINLFLMFVGLYLLSLLWLQSKGIIDINWEQFWALFKSLFQGVDAFVKGTLKTVAFSSAFAGGFLLGFKAG</sequence>
<dbReference type="InterPro" id="IPR007014">
    <property type="entry name" value="FUN14"/>
</dbReference>
<comment type="subcellular location">
    <subcellularLocation>
        <location evidence="1">Membrane</location>
    </subcellularLocation>
</comment>
<evidence type="ECO:0000256" key="5">
    <source>
        <dbReference type="ARBA" id="ARBA00023136"/>
    </source>
</evidence>
<evidence type="ECO:0008006" key="8">
    <source>
        <dbReference type="Google" id="ProtNLM"/>
    </source>
</evidence>
<keyword evidence="5 6" id="KW-0472">Membrane</keyword>